<evidence type="ECO:0000313" key="2">
    <source>
        <dbReference type="EMBL" id="MCP8897777.1"/>
    </source>
</evidence>
<dbReference type="Proteomes" id="UP001139319">
    <property type="component" value="Unassembled WGS sequence"/>
</dbReference>
<proteinExistence type="predicted"/>
<gene>
    <name evidence="2" type="ORF">M6D89_00535</name>
</gene>
<dbReference type="PROSITE" id="PS51257">
    <property type="entry name" value="PROKAR_LIPOPROTEIN"/>
    <property type="match status" value="1"/>
</dbReference>
<dbReference type="Pfam" id="PF11769">
    <property type="entry name" value="DUF3313"/>
    <property type="match status" value="1"/>
</dbReference>
<reference evidence="2" key="2">
    <citation type="submission" date="2023-01" db="EMBL/GenBank/DDBJ databases">
        <title>Gilvimarinus xylanilyticus HB14 isolated from Caulerpa lentillifera aquaculture base in Hainan, China.</title>
        <authorList>
            <person name="Zhang Y.-J."/>
        </authorList>
    </citation>
    <scope>NUCLEOTIDE SEQUENCE</scope>
    <source>
        <strain evidence="2">HB14</strain>
    </source>
</reference>
<sequence>MKNFSLALVSAAVLLAGCAAPPPPVSHDGLHLIDNRDLDQVYLKPNIELDAYDAVSLKPCTVAFRDNWQRNQNSSISAGRTRVTDEDMDVIKGRLAEACDKYFRQALEKDPAYRIVAEGEPSDGRVLDVRPSIIDLDVTAPDLNDVGMVTTYTTDSGEMTLFLEAFDGATGEILARVVDRKRDRDDMYLEWTNRATNMHDANMALRSWTKDLREGLDKARAL</sequence>
<dbReference type="EMBL" id="JAMFTH010000001">
    <property type="protein sequence ID" value="MCP8897777.1"/>
    <property type="molecule type" value="Genomic_DNA"/>
</dbReference>
<keyword evidence="1" id="KW-0732">Signal</keyword>
<reference evidence="2" key="1">
    <citation type="submission" date="2022-05" db="EMBL/GenBank/DDBJ databases">
        <authorList>
            <person name="Sun H.-N."/>
        </authorList>
    </citation>
    <scope>NUCLEOTIDE SEQUENCE</scope>
    <source>
        <strain evidence="2">HB14</strain>
    </source>
</reference>
<protein>
    <submittedName>
        <fullName evidence="2">DUF3313 domain-containing protein</fullName>
    </submittedName>
</protein>
<dbReference type="InterPro" id="IPR021747">
    <property type="entry name" value="DUF3313"/>
</dbReference>
<comment type="caution">
    <text evidence="2">The sequence shown here is derived from an EMBL/GenBank/DDBJ whole genome shotgun (WGS) entry which is preliminary data.</text>
</comment>
<feature type="chain" id="PRO_5040870357" evidence="1">
    <location>
        <begin position="20"/>
        <end position="222"/>
    </location>
</feature>
<dbReference type="AlphaFoldDB" id="A0A9X2KS66"/>
<evidence type="ECO:0000313" key="3">
    <source>
        <dbReference type="Proteomes" id="UP001139319"/>
    </source>
</evidence>
<keyword evidence="3" id="KW-1185">Reference proteome</keyword>
<accession>A0A9X2KS66</accession>
<organism evidence="2 3">
    <name type="scientific">Gilvimarinus xylanilyticus</name>
    <dbReference type="NCBI Taxonomy" id="2944139"/>
    <lineage>
        <taxon>Bacteria</taxon>
        <taxon>Pseudomonadati</taxon>
        <taxon>Pseudomonadota</taxon>
        <taxon>Gammaproteobacteria</taxon>
        <taxon>Cellvibrionales</taxon>
        <taxon>Cellvibrionaceae</taxon>
        <taxon>Gilvimarinus</taxon>
    </lineage>
</organism>
<evidence type="ECO:0000256" key="1">
    <source>
        <dbReference type="SAM" id="SignalP"/>
    </source>
</evidence>
<dbReference type="RefSeq" id="WP_253966077.1">
    <property type="nucleotide sequence ID" value="NZ_JAMFTH010000001.1"/>
</dbReference>
<feature type="signal peptide" evidence="1">
    <location>
        <begin position="1"/>
        <end position="19"/>
    </location>
</feature>
<name>A0A9X2KS66_9GAMM</name>